<dbReference type="RefSeq" id="WP_066619013.1">
    <property type="nucleotide sequence ID" value="NZ_JBHSYQ010000003.1"/>
</dbReference>
<comment type="caution">
    <text evidence="3">The sequence shown here is derived from an EMBL/GenBank/DDBJ whole genome shotgun (WGS) entry which is preliminary data.</text>
</comment>
<keyword evidence="3" id="KW-0449">Lipoprotein</keyword>
<feature type="chain" id="PRO_5046321788" evidence="2">
    <location>
        <begin position="16"/>
        <end position="238"/>
    </location>
</feature>
<protein>
    <submittedName>
        <fullName evidence="3">Membrane lipoprotein lipid attachment site-containing protein</fullName>
    </submittedName>
</protein>
<reference evidence="4" key="1">
    <citation type="journal article" date="2019" name="Int. J. Syst. Evol. Microbiol.">
        <title>The Global Catalogue of Microorganisms (GCM) 10K type strain sequencing project: providing services to taxonomists for standard genome sequencing and annotation.</title>
        <authorList>
            <consortium name="The Broad Institute Genomics Platform"/>
            <consortium name="The Broad Institute Genome Sequencing Center for Infectious Disease"/>
            <person name="Wu L."/>
            <person name="Ma J."/>
        </authorList>
    </citation>
    <scope>NUCLEOTIDE SEQUENCE [LARGE SCALE GENOMIC DNA]</scope>
    <source>
        <strain evidence="4">CGMCC 4.7393</strain>
    </source>
</reference>
<gene>
    <name evidence="3" type="ORF">ACFQHR_08145</name>
</gene>
<evidence type="ECO:0000256" key="2">
    <source>
        <dbReference type="SAM" id="SignalP"/>
    </source>
</evidence>
<evidence type="ECO:0000313" key="3">
    <source>
        <dbReference type="EMBL" id="MFC6997592.1"/>
    </source>
</evidence>
<sequence length="238" mass="25940">MKKIAFLFCSVLALASCNQDSNTAQTEQETKLEETAAEVYEDAQELGSPDPAAPTTNDFGSDPEETLPGATSTASSSPTNANPLFNYTLQQKQAGAVKIGMTIKELRKQYGENKLREIEHMQEGMTTIAYEVLGERKRTDLRVEQECTGDACHVWRITVLNPAYKTAEGIGIGSTFGELKNNINITQVTPGEEHFVAIAGKAGMSFFLDLGDIPAERWSKLKIKDVPNSATVTGVLIY</sequence>
<keyword evidence="4" id="KW-1185">Reference proteome</keyword>
<organism evidence="3 4">
    <name type="scientific">Rufibacter roseus</name>
    <dbReference type="NCBI Taxonomy" id="1567108"/>
    <lineage>
        <taxon>Bacteria</taxon>
        <taxon>Pseudomonadati</taxon>
        <taxon>Bacteroidota</taxon>
        <taxon>Cytophagia</taxon>
        <taxon>Cytophagales</taxon>
        <taxon>Hymenobacteraceae</taxon>
        <taxon>Rufibacter</taxon>
    </lineage>
</organism>
<dbReference type="PROSITE" id="PS51257">
    <property type="entry name" value="PROKAR_LIPOPROTEIN"/>
    <property type="match status" value="1"/>
</dbReference>
<accession>A0ABW2DI74</accession>
<feature type="compositionally biased region" description="Low complexity" evidence="1">
    <location>
        <begin position="70"/>
        <end position="83"/>
    </location>
</feature>
<keyword evidence="2" id="KW-0732">Signal</keyword>
<feature type="region of interest" description="Disordered" evidence="1">
    <location>
        <begin position="39"/>
        <end position="83"/>
    </location>
</feature>
<dbReference type="Proteomes" id="UP001596405">
    <property type="component" value="Unassembled WGS sequence"/>
</dbReference>
<proteinExistence type="predicted"/>
<evidence type="ECO:0000313" key="4">
    <source>
        <dbReference type="Proteomes" id="UP001596405"/>
    </source>
</evidence>
<dbReference type="EMBL" id="JBHSYQ010000003">
    <property type="protein sequence ID" value="MFC6997592.1"/>
    <property type="molecule type" value="Genomic_DNA"/>
</dbReference>
<name>A0ABW2DI74_9BACT</name>
<evidence type="ECO:0000256" key="1">
    <source>
        <dbReference type="SAM" id="MobiDB-lite"/>
    </source>
</evidence>
<feature type="signal peptide" evidence="2">
    <location>
        <begin position="1"/>
        <end position="15"/>
    </location>
</feature>